<organism evidence="1 2">
    <name type="scientific">Nonomuraea africana</name>
    <dbReference type="NCBI Taxonomy" id="46171"/>
    <lineage>
        <taxon>Bacteria</taxon>
        <taxon>Bacillati</taxon>
        <taxon>Actinomycetota</taxon>
        <taxon>Actinomycetes</taxon>
        <taxon>Streptosporangiales</taxon>
        <taxon>Streptosporangiaceae</taxon>
        <taxon>Nonomuraea</taxon>
    </lineage>
</organism>
<dbReference type="Proteomes" id="UP000661607">
    <property type="component" value="Unassembled WGS sequence"/>
</dbReference>
<proteinExistence type="predicted"/>
<dbReference type="EMBL" id="JADBEF010000001">
    <property type="protein sequence ID" value="MBE1560074.1"/>
    <property type="molecule type" value="Genomic_DNA"/>
</dbReference>
<comment type="caution">
    <text evidence="1">The sequence shown here is derived from an EMBL/GenBank/DDBJ whole genome shotgun (WGS) entry which is preliminary data.</text>
</comment>
<dbReference type="RefSeq" id="WP_192775213.1">
    <property type="nucleotide sequence ID" value="NZ_BAAASY010000044.1"/>
</dbReference>
<gene>
    <name evidence="1" type="ORF">H4W81_002853</name>
</gene>
<name>A0ABR9KDH8_9ACTN</name>
<evidence type="ECO:0000313" key="1">
    <source>
        <dbReference type="EMBL" id="MBE1560074.1"/>
    </source>
</evidence>
<reference evidence="1 2" key="1">
    <citation type="submission" date="2020-10" db="EMBL/GenBank/DDBJ databases">
        <title>Sequencing the genomes of 1000 actinobacteria strains.</title>
        <authorList>
            <person name="Klenk H.-P."/>
        </authorList>
    </citation>
    <scope>NUCLEOTIDE SEQUENCE [LARGE SCALE GENOMIC DNA]</scope>
    <source>
        <strain evidence="1 2">DSM 43748</strain>
    </source>
</reference>
<sequence length="172" mass="18556">MADLTSAERELTEVLSAWAAFSPAPADHRYGSLYELLLDVGEWFTPAALPPGVGRGPMGFCNGNAAETVAQGWPDARGWIYVEGFALVATGGNRLPVPHAWVCPASGRTAMEVTWPPGRGMAYLGDALSPAVWTHRPPYDSSPLLDAHERRELLRVGLPNSWHVRPEAELGA</sequence>
<protein>
    <submittedName>
        <fullName evidence="1">Uncharacterized protein</fullName>
    </submittedName>
</protein>
<keyword evidence="2" id="KW-1185">Reference proteome</keyword>
<evidence type="ECO:0000313" key="2">
    <source>
        <dbReference type="Proteomes" id="UP000661607"/>
    </source>
</evidence>
<accession>A0ABR9KDH8</accession>